<keyword evidence="3" id="KW-0675">Receptor</keyword>
<accession>A0A5B6WPY2</accession>
<name>A0A5B6WPY2_9ROSI</name>
<protein>
    <submittedName>
        <fullName evidence="3">Putative LRR receptor-like serine/threonine-protein kinase</fullName>
    </submittedName>
</protein>
<dbReference type="InterPro" id="IPR013103">
    <property type="entry name" value="RVT_2"/>
</dbReference>
<evidence type="ECO:0000313" key="3">
    <source>
        <dbReference type="EMBL" id="KAA3483453.1"/>
    </source>
</evidence>
<gene>
    <name evidence="3" type="ORF">EPI10_005624</name>
</gene>
<feature type="region of interest" description="Disordered" evidence="1">
    <location>
        <begin position="1"/>
        <end position="59"/>
    </location>
</feature>
<organism evidence="3 4">
    <name type="scientific">Gossypium australe</name>
    <dbReference type="NCBI Taxonomy" id="47621"/>
    <lineage>
        <taxon>Eukaryota</taxon>
        <taxon>Viridiplantae</taxon>
        <taxon>Streptophyta</taxon>
        <taxon>Embryophyta</taxon>
        <taxon>Tracheophyta</taxon>
        <taxon>Spermatophyta</taxon>
        <taxon>Magnoliopsida</taxon>
        <taxon>eudicotyledons</taxon>
        <taxon>Gunneridae</taxon>
        <taxon>Pentapetalae</taxon>
        <taxon>rosids</taxon>
        <taxon>malvids</taxon>
        <taxon>Malvales</taxon>
        <taxon>Malvaceae</taxon>
        <taxon>Malvoideae</taxon>
        <taxon>Gossypium</taxon>
    </lineage>
</organism>
<proteinExistence type="predicted"/>
<dbReference type="OrthoDB" id="1931024at2759"/>
<dbReference type="PANTHER" id="PTHR11439:SF467">
    <property type="entry name" value="INTEGRASE CATALYTIC DOMAIN-CONTAINING PROTEIN"/>
    <property type="match status" value="1"/>
</dbReference>
<dbReference type="InterPro" id="IPR043502">
    <property type="entry name" value="DNA/RNA_pol_sf"/>
</dbReference>
<feature type="domain" description="Reverse transcriptase Ty1/copia-type" evidence="2">
    <location>
        <begin position="194"/>
        <end position="252"/>
    </location>
</feature>
<dbReference type="SUPFAM" id="SSF56672">
    <property type="entry name" value="DNA/RNA polymerases"/>
    <property type="match status" value="1"/>
</dbReference>
<keyword evidence="4" id="KW-1185">Reference proteome</keyword>
<dbReference type="Proteomes" id="UP000325315">
    <property type="component" value="Unassembled WGS sequence"/>
</dbReference>
<evidence type="ECO:0000313" key="4">
    <source>
        <dbReference type="Proteomes" id="UP000325315"/>
    </source>
</evidence>
<dbReference type="Pfam" id="PF07727">
    <property type="entry name" value="RVT_2"/>
    <property type="match status" value="2"/>
</dbReference>
<sequence>MPLSDVPLDSSLNSIPENAPDSPFSNVDDTTSSAHDSDPFSPTPEISINPVEPPPHLGNTHFMVTQSKVKIFKSNVLTVELPQRDLRTIDKAFASNELKMASQEEWYSARRKGRLVGKGCSQVPGCDFHETFNLVVKLAIIRTILSTIVTKRWSLRQVDMNNVFLNGNLTKEVYMQQPLSYVQTNANDQPLSHMYILVYVDNIIITSDSLIEIDAFEHRLHTEFSLKDMGSLHYFLGVEVTRSSTVLFICVNESTSLTYWTDVIWTRLKASIHLWLHVGTLLNDPREYRSLARALQYVVLTRPDIAYVVNRIYQFIHTSIDVYFVVIKHIMCYLCATINYELHLQPSERLSLIGYVDANWGLDSNDRRSTTGYYVYFGGNPVSWC</sequence>
<dbReference type="GO" id="GO:0016301">
    <property type="term" value="F:kinase activity"/>
    <property type="evidence" value="ECO:0007669"/>
    <property type="project" value="UniProtKB-KW"/>
</dbReference>
<feature type="compositionally biased region" description="Polar residues" evidence="1">
    <location>
        <begin position="23"/>
        <end position="34"/>
    </location>
</feature>
<reference evidence="4" key="1">
    <citation type="journal article" date="2019" name="Plant Biotechnol. J.">
        <title>Genome sequencing of the Australian wild diploid species Gossypium australe highlights disease resistance and delayed gland morphogenesis.</title>
        <authorList>
            <person name="Cai Y."/>
            <person name="Cai X."/>
            <person name="Wang Q."/>
            <person name="Wang P."/>
            <person name="Zhang Y."/>
            <person name="Cai C."/>
            <person name="Xu Y."/>
            <person name="Wang K."/>
            <person name="Zhou Z."/>
            <person name="Wang C."/>
            <person name="Geng S."/>
            <person name="Li B."/>
            <person name="Dong Q."/>
            <person name="Hou Y."/>
            <person name="Wang H."/>
            <person name="Ai P."/>
            <person name="Liu Z."/>
            <person name="Yi F."/>
            <person name="Sun M."/>
            <person name="An G."/>
            <person name="Cheng J."/>
            <person name="Zhang Y."/>
            <person name="Shi Q."/>
            <person name="Xie Y."/>
            <person name="Shi X."/>
            <person name="Chang Y."/>
            <person name="Huang F."/>
            <person name="Chen Y."/>
            <person name="Hong S."/>
            <person name="Mi L."/>
            <person name="Sun Q."/>
            <person name="Zhang L."/>
            <person name="Zhou B."/>
            <person name="Peng R."/>
            <person name="Zhang X."/>
            <person name="Liu F."/>
        </authorList>
    </citation>
    <scope>NUCLEOTIDE SEQUENCE [LARGE SCALE GENOMIC DNA]</scope>
    <source>
        <strain evidence="4">cv. PA1801</strain>
    </source>
</reference>
<keyword evidence="3" id="KW-0418">Kinase</keyword>
<dbReference type="EMBL" id="SMMG02000002">
    <property type="protein sequence ID" value="KAA3483453.1"/>
    <property type="molecule type" value="Genomic_DNA"/>
</dbReference>
<feature type="domain" description="Reverse transcriptase Ty1/copia-type" evidence="2">
    <location>
        <begin position="104"/>
        <end position="186"/>
    </location>
</feature>
<evidence type="ECO:0000259" key="2">
    <source>
        <dbReference type="Pfam" id="PF07727"/>
    </source>
</evidence>
<keyword evidence="3" id="KW-0808">Transferase</keyword>
<evidence type="ECO:0000256" key="1">
    <source>
        <dbReference type="SAM" id="MobiDB-lite"/>
    </source>
</evidence>
<comment type="caution">
    <text evidence="3">The sequence shown here is derived from an EMBL/GenBank/DDBJ whole genome shotgun (WGS) entry which is preliminary data.</text>
</comment>
<dbReference type="PANTHER" id="PTHR11439">
    <property type="entry name" value="GAG-POL-RELATED RETROTRANSPOSON"/>
    <property type="match status" value="1"/>
</dbReference>
<dbReference type="AlphaFoldDB" id="A0A5B6WPY2"/>